<name>A0AAN9QT80_CANGL</name>
<feature type="compositionally biased region" description="Polar residues" evidence="9">
    <location>
        <begin position="238"/>
        <end position="255"/>
    </location>
</feature>
<feature type="domain" description="RPW8" evidence="12">
    <location>
        <begin position="38"/>
        <end position="189"/>
    </location>
</feature>
<evidence type="ECO:0000256" key="4">
    <source>
        <dbReference type="ARBA" id="ARBA00012027"/>
    </source>
</evidence>
<dbReference type="SUPFAM" id="SSF56024">
    <property type="entry name" value="Phospholipase D/nuclease"/>
    <property type="match status" value="1"/>
</dbReference>
<keyword evidence="14" id="KW-1185">Reference proteome</keyword>
<evidence type="ECO:0000256" key="7">
    <source>
        <dbReference type="ARBA" id="ARBA00022963"/>
    </source>
</evidence>
<organism evidence="13 14">
    <name type="scientific">Canavalia gladiata</name>
    <name type="common">Sword bean</name>
    <name type="synonym">Dolichos gladiatus</name>
    <dbReference type="NCBI Taxonomy" id="3824"/>
    <lineage>
        <taxon>Eukaryota</taxon>
        <taxon>Viridiplantae</taxon>
        <taxon>Streptophyta</taxon>
        <taxon>Embryophyta</taxon>
        <taxon>Tracheophyta</taxon>
        <taxon>Spermatophyta</taxon>
        <taxon>Magnoliopsida</taxon>
        <taxon>eudicotyledons</taxon>
        <taxon>Gunneridae</taxon>
        <taxon>Pentapetalae</taxon>
        <taxon>rosids</taxon>
        <taxon>fabids</taxon>
        <taxon>Fabales</taxon>
        <taxon>Fabaceae</taxon>
        <taxon>Papilionoideae</taxon>
        <taxon>50 kb inversion clade</taxon>
        <taxon>NPAAA clade</taxon>
        <taxon>indigoferoid/millettioid clade</taxon>
        <taxon>Phaseoleae</taxon>
        <taxon>Canavalia</taxon>
    </lineage>
</organism>
<comment type="cofactor">
    <cofactor evidence="2">
        <name>Ca(2+)</name>
        <dbReference type="ChEBI" id="CHEBI:29108"/>
    </cofactor>
</comment>
<keyword evidence="5" id="KW-0677">Repeat</keyword>
<dbReference type="SMART" id="SM00155">
    <property type="entry name" value="PLDc"/>
    <property type="match status" value="1"/>
</dbReference>
<evidence type="ECO:0000256" key="9">
    <source>
        <dbReference type="SAM" id="MobiDB-lite"/>
    </source>
</evidence>
<protein>
    <recommendedName>
        <fullName evidence="4">phospholipase D</fullName>
        <ecNumber evidence="4">3.1.4.4</ecNumber>
    </recommendedName>
</protein>
<gene>
    <name evidence="13" type="ORF">VNO77_07050</name>
</gene>
<dbReference type="InterPro" id="IPR008808">
    <property type="entry name" value="Powdery_mildew-R_dom"/>
</dbReference>
<evidence type="ECO:0000256" key="6">
    <source>
        <dbReference type="ARBA" id="ARBA00022801"/>
    </source>
</evidence>
<feature type="domain" description="C2" evidence="10">
    <location>
        <begin position="297"/>
        <end position="431"/>
    </location>
</feature>
<dbReference type="InterPro" id="IPR035892">
    <property type="entry name" value="C2_domain_sf"/>
</dbReference>
<dbReference type="InterPro" id="IPR015679">
    <property type="entry name" value="PLipase_D_fam"/>
</dbReference>
<dbReference type="AlphaFoldDB" id="A0AAN9QT80"/>
<dbReference type="PROSITE" id="PS51153">
    <property type="entry name" value="RPW8"/>
    <property type="match status" value="1"/>
</dbReference>
<sequence length="903" mass="100232">MSYIKCEFSVEQGRKGSKLEANETSQCFKIESKLGLPCKQSSLVGGAAVGAVFGELLKVVLDVTGKAVAFKQTLFHLRSTLIAIAPIVEEIAQHNHDLGRPKEELQSLITQMEEGTKLVSKCSKIHWLNYVAKVRYQERLDSLANSLAKFFIIDMQAQTARDQKETLLIVRRIYNAIIKPTNRDHTSSVSGYGSDSESYYSMRTQLDEETDSIQEEQISRLTRSFSWPNTALDELMSNVSMSDGHPSSTPLTHSISVPKEEKKHGFYGYSGDSYSGLGHGDSAQVSVHSDDSVHSQSLQRVPAQCKGSLKVLLLHGNLDIWVHGAKKLPNMDMYRKTLGDIFGILPGTASNKIEGSYVSISVSNAVIGRTFVISDGENPVWEQHYYVPVAHYAAEVHFVVRDSDMMGSQLIGVVGIPVEQIYSGEKVQGTYPILNSRGKPCKPGAVLKVSIQYIPVEKLSIYHNGIGAGPDYSGVPGTYFPLRKGGNVTLYQDAHVPDGCLPNVILDNGMYYAHGKCWLDIFDAICQARWIIYIAGWSVWHKVRLVRDAGHASNFTLGELLRRKTQEGVRVCLLLWDDPTSGTVLGYRSGGLMETHDKETRRFFKNSLVKVLLCPRTSGKQSHWAKLKNFYAHHQKTVIVDADAGNNRRKIVAFVGGLDLCDGRYDTPYHPLFRTLQTLHKDDYHNPTYMEVEKDVGFGIVFGIMNAVFEGEATGKEAFAHEIEVANEDRTKTEVETDYGMAAQQGVVAVTMGKLASGFEMVALQEPEHVWGLQLGMWFKLALGLGLKLRLRLIIGADWRPAQNNLVRTPCCGVEADLILSHVANSTYSLLRGYGNCGWICCINKSVIMVQMPIQPLCAMSILIRSQLFDYSIPGLMLQLDTETSQGCKPNTYLVLCHIHFSG</sequence>
<dbReference type="Gene3D" id="2.60.40.150">
    <property type="entry name" value="C2 domain"/>
    <property type="match status" value="1"/>
</dbReference>
<dbReference type="Pfam" id="PF00168">
    <property type="entry name" value="C2"/>
    <property type="match status" value="1"/>
</dbReference>
<evidence type="ECO:0000256" key="8">
    <source>
        <dbReference type="ARBA" id="ARBA00023098"/>
    </source>
</evidence>
<dbReference type="PANTHER" id="PTHR18896">
    <property type="entry name" value="PHOSPHOLIPASE D"/>
    <property type="match status" value="1"/>
</dbReference>
<keyword evidence="6" id="KW-0378">Hydrolase</keyword>
<dbReference type="SUPFAM" id="SSF49562">
    <property type="entry name" value="C2 domain (Calcium/lipid-binding domain, CaLB)"/>
    <property type="match status" value="1"/>
</dbReference>
<dbReference type="GO" id="GO:0009395">
    <property type="term" value="P:phospholipid catabolic process"/>
    <property type="evidence" value="ECO:0007669"/>
    <property type="project" value="TreeGrafter"/>
</dbReference>
<dbReference type="InterPro" id="IPR000008">
    <property type="entry name" value="C2_dom"/>
</dbReference>
<evidence type="ECO:0000256" key="2">
    <source>
        <dbReference type="ARBA" id="ARBA00001913"/>
    </source>
</evidence>
<dbReference type="PROSITE" id="PS50035">
    <property type="entry name" value="PLD"/>
    <property type="match status" value="1"/>
</dbReference>
<evidence type="ECO:0000256" key="5">
    <source>
        <dbReference type="ARBA" id="ARBA00022737"/>
    </source>
</evidence>
<dbReference type="CDD" id="cd04015">
    <property type="entry name" value="C2_plant_PLD"/>
    <property type="match status" value="1"/>
</dbReference>
<evidence type="ECO:0000259" key="11">
    <source>
        <dbReference type="PROSITE" id="PS50035"/>
    </source>
</evidence>
<reference evidence="13 14" key="1">
    <citation type="submission" date="2024-01" db="EMBL/GenBank/DDBJ databases">
        <title>The genomes of 5 underutilized Papilionoideae crops provide insights into root nodulation and disease resistanc.</title>
        <authorList>
            <person name="Jiang F."/>
        </authorList>
    </citation>
    <scope>NUCLEOTIDE SEQUENCE [LARGE SCALE GENOMIC DNA]</scope>
    <source>
        <strain evidence="13">LVBAO_FW01</strain>
        <tissue evidence="13">Leaves</tissue>
    </source>
</reference>
<comment type="caution">
    <text evidence="13">The sequence shown here is derived from an EMBL/GenBank/DDBJ whole genome shotgun (WGS) entry which is preliminary data.</text>
</comment>
<evidence type="ECO:0000259" key="12">
    <source>
        <dbReference type="PROSITE" id="PS51153"/>
    </source>
</evidence>
<dbReference type="GO" id="GO:0004630">
    <property type="term" value="F:phospholipase D activity"/>
    <property type="evidence" value="ECO:0007669"/>
    <property type="project" value="UniProtKB-EC"/>
</dbReference>
<dbReference type="Proteomes" id="UP001367508">
    <property type="component" value="Unassembled WGS sequence"/>
</dbReference>
<comment type="catalytic activity">
    <reaction evidence="1">
        <text>a 1,2-diacyl-sn-glycero-3-phosphocholine + H2O = a 1,2-diacyl-sn-glycero-3-phosphate + choline + H(+)</text>
        <dbReference type="Rhea" id="RHEA:14445"/>
        <dbReference type="ChEBI" id="CHEBI:15354"/>
        <dbReference type="ChEBI" id="CHEBI:15377"/>
        <dbReference type="ChEBI" id="CHEBI:15378"/>
        <dbReference type="ChEBI" id="CHEBI:57643"/>
        <dbReference type="ChEBI" id="CHEBI:58608"/>
        <dbReference type="EC" id="3.1.4.4"/>
    </reaction>
</comment>
<proteinExistence type="inferred from homology"/>
<dbReference type="PROSITE" id="PS50004">
    <property type="entry name" value="C2"/>
    <property type="match status" value="1"/>
</dbReference>
<feature type="domain" description="PLD phosphodiesterase" evidence="11">
    <location>
        <begin position="629"/>
        <end position="664"/>
    </location>
</feature>
<dbReference type="Pfam" id="PF05659">
    <property type="entry name" value="RPW8"/>
    <property type="match status" value="1"/>
</dbReference>
<dbReference type="SMART" id="SM00239">
    <property type="entry name" value="C2"/>
    <property type="match status" value="1"/>
</dbReference>
<feature type="region of interest" description="Disordered" evidence="9">
    <location>
        <begin position="238"/>
        <end position="257"/>
    </location>
</feature>
<dbReference type="Pfam" id="PF00614">
    <property type="entry name" value="PLDc"/>
    <property type="match status" value="1"/>
</dbReference>
<evidence type="ECO:0000259" key="10">
    <source>
        <dbReference type="PROSITE" id="PS50004"/>
    </source>
</evidence>
<dbReference type="Gene3D" id="3.30.870.10">
    <property type="entry name" value="Endonuclease Chain A"/>
    <property type="match status" value="1"/>
</dbReference>
<dbReference type="GO" id="GO:0005886">
    <property type="term" value="C:plasma membrane"/>
    <property type="evidence" value="ECO:0007669"/>
    <property type="project" value="TreeGrafter"/>
</dbReference>
<evidence type="ECO:0000313" key="14">
    <source>
        <dbReference type="Proteomes" id="UP001367508"/>
    </source>
</evidence>
<evidence type="ECO:0000256" key="1">
    <source>
        <dbReference type="ARBA" id="ARBA00000798"/>
    </source>
</evidence>
<dbReference type="PANTHER" id="PTHR18896:SF124">
    <property type="entry name" value="PHOSPHOLIPASE D"/>
    <property type="match status" value="1"/>
</dbReference>
<dbReference type="InterPro" id="IPR001736">
    <property type="entry name" value="PLipase_D/transphosphatidylase"/>
</dbReference>
<accession>A0AAN9QT80</accession>
<dbReference type="EMBL" id="JAYMYQ010000002">
    <property type="protein sequence ID" value="KAK7349580.1"/>
    <property type="molecule type" value="Genomic_DNA"/>
</dbReference>
<evidence type="ECO:0000256" key="3">
    <source>
        <dbReference type="ARBA" id="ARBA00010683"/>
    </source>
</evidence>
<keyword evidence="7" id="KW-0442">Lipid degradation</keyword>
<dbReference type="EC" id="3.1.4.4" evidence="4"/>
<keyword evidence="8" id="KW-0443">Lipid metabolism</keyword>
<comment type="similarity">
    <text evidence="3">Belongs to the phospholipase D family. C2-PLD subfamily.</text>
</comment>
<evidence type="ECO:0000313" key="13">
    <source>
        <dbReference type="EMBL" id="KAK7349580.1"/>
    </source>
</evidence>